<dbReference type="OrthoDB" id="2687876at2759"/>
<dbReference type="VEuPathDB" id="FungiDB:CLCR_09312"/>
<keyword evidence="2" id="KW-1185">Reference proteome</keyword>
<evidence type="ECO:0000313" key="1">
    <source>
        <dbReference type="EMBL" id="OCT52246.1"/>
    </source>
</evidence>
<dbReference type="EMBL" id="LGRB01000009">
    <property type="protein sequence ID" value="OCT52246.1"/>
    <property type="molecule type" value="Genomic_DNA"/>
</dbReference>
<reference evidence="2" key="1">
    <citation type="submission" date="2015-07" db="EMBL/GenBank/DDBJ databases">
        <authorList>
            <person name="Teixeira M.M."/>
            <person name="Souza R.C."/>
            <person name="Almeida L.G."/>
            <person name="Vicente V.A."/>
            <person name="de Hoog S."/>
            <person name="Bocca A.L."/>
            <person name="de Almeida S.R."/>
            <person name="Vasconcelos A.T."/>
            <person name="Felipe M.S."/>
        </authorList>
    </citation>
    <scope>NUCLEOTIDE SEQUENCE [LARGE SCALE GENOMIC DNA]</scope>
    <source>
        <strain evidence="2">KSF</strain>
    </source>
</reference>
<dbReference type="AlphaFoldDB" id="A0A1C1CUR7"/>
<comment type="caution">
    <text evidence="1">The sequence shown here is derived from an EMBL/GenBank/DDBJ whole genome shotgun (WGS) entry which is preliminary data.</text>
</comment>
<dbReference type="Proteomes" id="UP000094526">
    <property type="component" value="Unassembled WGS sequence"/>
</dbReference>
<organism evidence="1 2">
    <name type="scientific">Cladophialophora carrionii</name>
    <dbReference type="NCBI Taxonomy" id="86049"/>
    <lineage>
        <taxon>Eukaryota</taxon>
        <taxon>Fungi</taxon>
        <taxon>Dikarya</taxon>
        <taxon>Ascomycota</taxon>
        <taxon>Pezizomycotina</taxon>
        <taxon>Eurotiomycetes</taxon>
        <taxon>Chaetothyriomycetidae</taxon>
        <taxon>Chaetothyriales</taxon>
        <taxon>Herpotrichiellaceae</taxon>
        <taxon>Cladophialophora</taxon>
    </lineage>
</organism>
<dbReference type="STRING" id="86049.A0A1C1CUR7"/>
<evidence type="ECO:0000313" key="2">
    <source>
        <dbReference type="Proteomes" id="UP000094526"/>
    </source>
</evidence>
<protein>
    <submittedName>
        <fullName evidence="1">Uncharacterized protein</fullName>
    </submittedName>
</protein>
<sequence length="108" mass="12244">MMTYLTSDAAESYNDRVILRRMREQAEKELLQRIRARDPSSPVEQPDAYYDCMVGQEAIRQANWACANMASGKVCLFGGPVALMIEKHESLLREGCWMPALGLGHMYT</sequence>
<gene>
    <name evidence="1" type="ORF">CLCR_09312</name>
</gene>
<name>A0A1C1CUR7_9EURO</name>
<accession>A0A1C1CUR7</accession>
<proteinExistence type="predicted"/>